<organism evidence="1">
    <name type="scientific">viral metagenome</name>
    <dbReference type="NCBI Taxonomy" id="1070528"/>
    <lineage>
        <taxon>unclassified sequences</taxon>
        <taxon>metagenomes</taxon>
        <taxon>organismal metagenomes</taxon>
    </lineage>
</organism>
<accession>A0A6C0IA61</accession>
<reference evidence="1" key="1">
    <citation type="journal article" date="2020" name="Nature">
        <title>Giant virus diversity and host interactions through global metagenomics.</title>
        <authorList>
            <person name="Schulz F."/>
            <person name="Roux S."/>
            <person name="Paez-Espino D."/>
            <person name="Jungbluth S."/>
            <person name="Walsh D.A."/>
            <person name="Denef V.J."/>
            <person name="McMahon K.D."/>
            <person name="Konstantinidis K.T."/>
            <person name="Eloe-Fadrosh E.A."/>
            <person name="Kyrpides N.C."/>
            <person name="Woyke T."/>
        </authorList>
    </citation>
    <scope>NUCLEOTIDE SEQUENCE</scope>
    <source>
        <strain evidence="1">GVMAG-M-3300023184-60</strain>
    </source>
</reference>
<sequence length="280" mass="33236">MNCSTRGNSLYNYHTIENLEFSGVIDKYQVFYTRNNGIPDMTTTYVSSIYDYHVFIKYGNKVYMDVKGVGEVVISFAELQKNKYWKHYYDLSLMLTNNKHSVVEDLEYNSNYYDPYIYKEKRYWSCNTAYIDGDYEAKSKTKKVIENEYNCYYKINPYNLENIKYTSQKDLNIFKQNYMARYEVRTKLFDKKCVYYYNLVLDYCISIMEKELDELSAIFEDKKNVVNLVAFNDNTGMNGDVLRIIYNHLVSPEGNKKYECLITELGNRSRLESIAQIICA</sequence>
<proteinExistence type="predicted"/>
<dbReference type="AlphaFoldDB" id="A0A6C0IA61"/>
<dbReference type="EMBL" id="MN740146">
    <property type="protein sequence ID" value="QHT89669.1"/>
    <property type="molecule type" value="Genomic_DNA"/>
</dbReference>
<protein>
    <submittedName>
        <fullName evidence="1">Uncharacterized protein</fullName>
    </submittedName>
</protein>
<evidence type="ECO:0000313" key="1">
    <source>
        <dbReference type="EMBL" id="QHT89669.1"/>
    </source>
</evidence>
<name>A0A6C0IA61_9ZZZZ</name>